<dbReference type="InterPro" id="IPR036291">
    <property type="entry name" value="NAD(P)-bd_dom_sf"/>
</dbReference>
<dbReference type="SUPFAM" id="SSF51735">
    <property type="entry name" value="NAD(P)-binding Rossmann-fold domains"/>
    <property type="match status" value="1"/>
</dbReference>
<dbReference type="InterPro" id="IPR055280">
    <property type="entry name" value="TIC32"/>
</dbReference>
<dbReference type="PRINTS" id="PR00081">
    <property type="entry name" value="GDHRDH"/>
</dbReference>
<reference evidence="1 2" key="1">
    <citation type="submission" date="2019-09" db="EMBL/GenBank/DDBJ databases">
        <title>A chromosome-level genome assembly of the Chinese tupelo Nyssa sinensis.</title>
        <authorList>
            <person name="Yang X."/>
            <person name="Kang M."/>
            <person name="Yang Y."/>
            <person name="Xiong H."/>
            <person name="Wang M."/>
            <person name="Zhang Z."/>
            <person name="Wang Z."/>
            <person name="Wu H."/>
            <person name="Ma T."/>
            <person name="Liu J."/>
            <person name="Xi Z."/>
        </authorList>
    </citation>
    <scope>NUCLEOTIDE SEQUENCE [LARGE SCALE GENOMIC DNA]</scope>
    <source>
        <strain evidence="1">J267</strain>
        <tissue evidence="1">Leaf</tissue>
    </source>
</reference>
<proteinExistence type="predicted"/>
<evidence type="ECO:0000313" key="1">
    <source>
        <dbReference type="EMBL" id="KAA8516454.1"/>
    </source>
</evidence>
<dbReference type="Gene3D" id="3.40.50.720">
    <property type="entry name" value="NAD(P)-binding Rossmann-like Domain"/>
    <property type="match status" value="1"/>
</dbReference>
<accession>A0A5J4ZF49</accession>
<dbReference type="EMBL" id="CM018051">
    <property type="protein sequence ID" value="KAA8516454.1"/>
    <property type="molecule type" value="Genomic_DNA"/>
</dbReference>
<dbReference type="SUPFAM" id="SSF52058">
    <property type="entry name" value="L domain-like"/>
    <property type="match status" value="1"/>
</dbReference>
<protein>
    <submittedName>
        <fullName evidence="1">Uncharacterized protein</fullName>
    </submittedName>
</protein>
<evidence type="ECO:0000313" key="2">
    <source>
        <dbReference type="Proteomes" id="UP000325577"/>
    </source>
</evidence>
<dbReference type="Pfam" id="PF00560">
    <property type="entry name" value="LRR_1"/>
    <property type="match status" value="2"/>
</dbReference>
<dbReference type="PANTHER" id="PTHR48476:SF1">
    <property type="entry name" value="SHORT-CHAIN DEHYDROGENASE TIC 32, CHLOROPLASTIC-LIKE"/>
    <property type="match status" value="1"/>
</dbReference>
<gene>
    <name evidence="1" type="ORF">F0562_016747</name>
</gene>
<dbReference type="Pfam" id="PF00106">
    <property type="entry name" value="adh_short"/>
    <property type="match status" value="1"/>
</dbReference>
<organism evidence="1 2">
    <name type="scientific">Nyssa sinensis</name>
    <dbReference type="NCBI Taxonomy" id="561372"/>
    <lineage>
        <taxon>Eukaryota</taxon>
        <taxon>Viridiplantae</taxon>
        <taxon>Streptophyta</taxon>
        <taxon>Embryophyta</taxon>
        <taxon>Tracheophyta</taxon>
        <taxon>Spermatophyta</taxon>
        <taxon>Magnoliopsida</taxon>
        <taxon>eudicotyledons</taxon>
        <taxon>Gunneridae</taxon>
        <taxon>Pentapetalae</taxon>
        <taxon>asterids</taxon>
        <taxon>Cornales</taxon>
        <taxon>Nyssaceae</taxon>
        <taxon>Nyssa</taxon>
    </lineage>
</organism>
<name>A0A5J4ZF49_9ASTE</name>
<dbReference type="InterPro" id="IPR032675">
    <property type="entry name" value="LRR_dom_sf"/>
</dbReference>
<dbReference type="AlphaFoldDB" id="A0A5J4ZF49"/>
<dbReference type="Proteomes" id="UP000325577">
    <property type="component" value="Linkage Group LG8"/>
</dbReference>
<dbReference type="InterPro" id="IPR001611">
    <property type="entry name" value="Leu-rich_rpt"/>
</dbReference>
<keyword evidence="2" id="KW-1185">Reference proteome</keyword>
<dbReference type="Gene3D" id="3.80.10.10">
    <property type="entry name" value="Ribonuclease Inhibitor"/>
    <property type="match status" value="1"/>
</dbReference>
<dbReference type="OrthoDB" id="191139at2759"/>
<sequence length="245" mass="26680">MSSFQILNLRNNSLKGSISNDLSNFKRLRILDLSDNKFTGNVPSSLGNQLGGIVDTPDLLSIDDMFTFTIESDSEALFVKWKQLFVNWKKSKQGTFSLITGIPGPSGFGSASTAEQVTEGVDATNLTAIVTGGASGIGLETARVLALRKAHVIMAARNMEAANKAKQLILKDNETARIDVLELDLCSLKSTRAFSDNFSALDLPLNILINNAGIMFCPYQLSKDWNRDAICDKSPWSFPLNKSPT</sequence>
<dbReference type="InterPro" id="IPR002347">
    <property type="entry name" value="SDR_fam"/>
</dbReference>
<dbReference type="PANTHER" id="PTHR48476">
    <property type="entry name" value="SHORT-CHAIN DEHYDROGENASE TIC 32, CHLOROPLASTIC-LIKE"/>
    <property type="match status" value="1"/>
</dbReference>